<name>A0A3G9ICJ3_9ACTN</name>
<keyword evidence="4" id="KW-1185">Reference proteome</keyword>
<evidence type="ECO:0000259" key="2">
    <source>
        <dbReference type="Pfam" id="PF26571"/>
    </source>
</evidence>
<evidence type="ECO:0000256" key="1">
    <source>
        <dbReference type="SAM" id="SignalP"/>
    </source>
</evidence>
<evidence type="ECO:0000313" key="4">
    <source>
        <dbReference type="Proteomes" id="UP000271573"/>
    </source>
</evidence>
<feature type="domain" description="ARB-07466-like C-terminal" evidence="2">
    <location>
        <begin position="79"/>
        <end position="179"/>
    </location>
</feature>
<gene>
    <name evidence="3" type="ORF">Back2_03530</name>
</gene>
<dbReference type="EMBL" id="AP019307">
    <property type="protein sequence ID" value="BBH16066.1"/>
    <property type="molecule type" value="Genomic_DNA"/>
</dbReference>
<dbReference type="Pfam" id="PF26571">
    <property type="entry name" value="VldE"/>
    <property type="match status" value="1"/>
</dbReference>
<dbReference type="Proteomes" id="UP000271573">
    <property type="component" value="Chromosome"/>
</dbReference>
<feature type="signal peptide" evidence="1">
    <location>
        <begin position="1"/>
        <end position="25"/>
    </location>
</feature>
<sequence>MTAFVLPTVAASAAMAAVVAVSAGANPGTQTSATAPAVVHSVTLTAVHTPRRAVSRSDARSALMTPRTAGLSMVPCPSDGVEAGLQPAAVRVHRAVCNAFPQIARYGGLGAGEHANGKAIDIMTTDVALGYEIADFLKAHAAELGLFDVIYRQHIWTPVRAGEGWRLMPDRGSITANHFDHVHVSVN</sequence>
<reference evidence="3 4" key="1">
    <citation type="submission" date="2018-11" db="EMBL/GenBank/DDBJ databases">
        <title>Complete genome sequence of Nocardioides baekrokdamisoli strain KCTC 39748.</title>
        <authorList>
            <person name="Kang S.W."/>
            <person name="Lee K.C."/>
            <person name="Kim K.K."/>
            <person name="Kim J.S."/>
            <person name="Kim D.S."/>
            <person name="Ko S.H."/>
            <person name="Yang S.H."/>
            <person name="Shin Y.K."/>
            <person name="Lee J.S."/>
        </authorList>
    </citation>
    <scope>NUCLEOTIDE SEQUENCE [LARGE SCALE GENOMIC DNA]</scope>
    <source>
        <strain evidence="3 4">KCTC 39748</strain>
    </source>
</reference>
<accession>A0A3G9ICJ3</accession>
<protein>
    <recommendedName>
        <fullName evidence="2">ARB-07466-like C-terminal domain-containing protein</fullName>
    </recommendedName>
</protein>
<proteinExistence type="predicted"/>
<organism evidence="3 4">
    <name type="scientific">Nocardioides baekrokdamisoli</name>
    <dbReference type="NCBI Taxonomy" id="1804624"/>
    <lineage>
        <taxon>Bacteria</taxon>
        <taxon>Bacillati</taxon>
        <taxon>Actinomycetota</taxon>
        <taxon>Actinomycetes</taxon>
        <taxon>Propionibacteriales</taxon>
        <taxon>Nocardioidaceae</taxon>
        <taxon>Nocardioides</taxon>
    </lineage>
</organism>
<dbReference type="AlphaFoldDB" id="A0A3G9ICJ3"/>
<dbReference type="KEGG" id="nbe:Back2_03530"/>
<dbReference type="InterPro" id="IPR058593">
    <property type="entry name" value="ARB_07466-like_C"/>
</dbReference>
<keyword evidence="1" id="KW-0732">Signal</keyword>
<evidence type="ECO:0000313" key="3">
    <source>
        <dbReference type="EMBL" id="BBH16066.1"/>
    </source>
</evidence>
<feature type="chain" id="PRO_5018026426" description="ARB-07466-like C-terminal domain-containing protein" evidence="1">
    <location>
        <begin position="26"/>
        <end position="187"/>
    </location>
</feature>